<dbReference type="PROSITE" id="PS52038">
    <property type="entry name" value="TOPO_IB_2"/>
    <property type="match status" value="1"/>
</dbReference>
<accession>A0A0W0TRC2</accession>
<dbReference type="PATRIC" id="fig|448.7.peg.1269"/>
<keyword evidence="3" id="KW-0413">Isomerase</keyword>
<feature type="domain" description="DNA topoisomerase IB N-terminal" evidence="2">
    <location>
        <begin position="39"/>
        <end position="85"/>
    </location>
</feature>
<name>A0A0W0TRC2_LEGER</name>
<evidence type="ECO:0000313" key="3">
    <source>
        <dbReference type="EMBL" id="KTC98159.1"/>
    </source>
</evidence>
<proteinExistence type="predicted"/>
<dbReference type="InterPro" id="IPR035447">
    <property type="entry name" value="DNA_topo_I_N_sf"/>
</dbReference>
<dbReference type="SUPFAM" id="SSF55869">
    <property type="entry name" value="DNA topoisomerase I domain"/>
    <property type="match status" value="1"/>
</dbReference>
<keyword evidence="4" id="KW-1185">Reference proteome</keyword>
<dbReference type="GO" id="GO:0003917">
    <property type="term" value="F:DNA topoisomerase type I (single strand cut, ATP-independent) activity"/>
    <property type="evidence" value="ECO:0007669"/>
    <property type="project" value="InterPro"/>
</dbReference>
<reference evidence="3 4" key="1">
    <citation type="submission" date="2015-11" db="EMBL/GenBank/DDBJ databases">
        <title>Genomic analysis of 38 Legionella species identifies large and diverse effector repertoires.</title>
        <authorList>
            <person name="Burstein D."/>
            <person name="Amaro F."/>
            <person name="Zusman T."/>
            <person name="Lifshitz Z."/>
            <person name="Cohen O."/>
            <person name="Gilbert J.A."/>
            <person name="Pupko T."/>
            <person name="Shuman H.A."/>
            <person name="Segal G."/>
        </authorList>
    </citation>
    <scope>NUCLEOTIDE SEQUENCE [LARGE SCALE GENOMIC DNA]</scope>
    <source>
        <strain evidence="3 4">SE-32A-C8</strain>
    </source>
</reference>
<dbReference type="Gene3D" id="3.90.15.10">
    <property type="entry name" value="Topoisomerase I, Chain A, domain 3"/>
    <property type="match status" value="1"/>
</dbReference>
<dbReference type="GO" id="GO:0006265">
    <property type="term" value="P:DNA topological change"/>
    <property type="evidence" value="ECO:0007669"/>
    <property type="project" value="InterPro"/>
</dbReference>
<dbReference type="Proteomes" id="UP000054773">
    <property type="component" value="Unassembled WGS sequence"/>
</dbReference>
<dbReference type="Gene3D" id="3.30.66.10">
    <property type="entry name" value="DNA topoisomerase I domain"/>
    <property type="match status" value="1"/>
</dbReference>
<comment type="caution">
    <text evidence="3">The sequence shown here is derived from an EMBL/GenBank/DDBJ whole genome shotgun (WGS) entry which is preliminary data.</text>
</comment>
<feature type="domain" description="DNA topoisomerase I catalytic core eukaryotic-type" evidence="1">
    <location>
        <begin position="101"/>
        <end position="210"/>
    </location>
</feature>
<sequence>MIDSLYSMEECERVARLASLRYVNDTMPGITRQKQGDEFLYFKNSNQLTDENTLARIKKLAIPPAYHDVWICPYENGHIQATGRDKNNRKQYRYHPLWLEVRNQQKFATLIQFGQSLPLIKRHITRELNKPTQLNRAQVICAIIYLLYHYNVGVGNTVYARQNKSYEVTTLRKKHLSLKKNKAILNFRGKNAKLWNIILSDKKIIKNFKKM</sequence>
<dbReference type="InterPro" id="IPR013500">
    <property type="entry name" value="TopoI_cat_euk"/>
</dbReference>
<protein>
    <submittedName>
        <fullName evidence="3">Eukaryotic DNA topoisomerase I, catalytic core</fullName>
    </submittedName>
</protein>
<organism evidence="3 4">
    <name type="scientific">Legionella erythra</name>
    <dbReference type="NCBI Taxonomy" id="448"/>
    <lineage>
        <taxon>Bacteria</taxon>
        <taxon>Pseudomonadati</taxon>
        <taxon>Pseudomonadota</taxon>
        <taxon>Gammaproteobacteria</taxon>
        <taxon>Legionellales</taxon>
        <taxon>Legionellaceae</taxon>
        <taxon>Legionella</taxon>
    </lineage>
</organism>
<dbReference type="GO" id="GO:0003677">
    <property type="term" value="F:DNA binding"/>
    <property type="evidence" value="ECO:0007669"/>
    <property type="project" value="InterPro"/>
</dbReference>
<dbReference type="EMBL" id="LNYA01000023">
    <property type="protein sequence ID" value="KTC98159.1"/>
    <property type="molecule type" value="Genomic_DNA"/>
</dbReference>
<dbReference type="Pfam" id="PF21338">
    <property type="entry name" value="Top1B_N_bact"/>
    <property type="match status" value="1"/>
</dbReference>
<gene>
    <name evidence="3" type="ORF">Lery_1213</name>
</gene>
<dbReference type="InterPro" id="IPR014711">
    <property type="entry name" value="TopoI_cat_a-hlx-sub_euk"/>
</dbReference>
<dbReference type="AlphaFoldDB" id="A0A0W0TRC2"/>
<dbReference type="InterPro" id="IPR049331">
    <property type="entry name" value="Top1B_N_bact"/>
</dbReference>
<dbReference type="Pfam" id="PF01028">
    <property type="entry name" value="Topoisom_I"/>
    <property type="match status" value="1"/>
</dbReference>
<dbReference type="InterPro" id="IPR011010">
    <property type="entry name" value="DNA_brk_join_enz"/>
</dbReference>
<dbReference type="SUPFAM" id="SSF56349">
    <property type="entry name" value="DNA breaking-rejoining enzymes"/>
    <property type="match status" value="1"/>
</dbReference>
<evidence type="ECO:0000259" key="2">
    <source>
        <dbReference type="Pfam" id="PF21338"/>
    </source>
</evidence>
<evidence type="ECO:0000313" key="4">
    <source>
        <dbReference type="Proteomes" id="UP000054773"/>
    </source>
</evidence>
<dbReference type="STRING" id="448.Lery_1213"/>
<evidence type="ECO:0000259" key="1">
    <source>
        <dbReference type="Pfam" id="PF01028"/>
    </source>
</evidence>